<keyword evidence="2" id="KW-1185">Reference proteome</keyword>
<dbReference type="RefSeq" id="WP_068900367.1">
    <property type="nucleotide sequence ID" value="NZ_JBHUIF010000004.1"/>
</dbReference>
<dbReference type="EMBL" id="LYBM01000008">
    <property type="protein sequence ID" value="ODA34340.1"/>
    <property type="molecule type" value="Genomic_DNA"/>
</dbReference>
<protein>
    <recommendedName>
        <fullName evidence="3">Lipoprotein</fullName>
    </recommendedName>
</protein>
<reference evidence="1 2" key="1">
    <citation type="submission" date="2016-05" db="EMBL/GenBank/DDBJ databases">
        <title>Genomic Taxonomy of the Vibrionaceae.</title>
        <authorList>
            <person name="Gomez-Gil B."/>
            <person name="Enciso-Ibarra J."/>
        </authorList>
    </citation>
    <scope>NUCLEOTIDE SEQUENCE [LARGE SCALE GENOMIC DNA]</scope>
    <source>
        <strain evidence="1 2">CAIM 1920</strain>
    </source>
</reference>
<comment type="caution">
    <text evidence="1">The sequence shown here is derived from an EMBL/GenBank/DDBJ whole genome shotgun (WGS) entry which is preliminary data.</text>
</comment>
<dbReference type="Proteomes" id="UP000094936">
    <property type="component" value="Unassembled WGS sequence"/>
</dbReference>
<dbReference type="AlphaFoldDB" id="A0A1C3EM83"/>
<name>A0A1C3EM83_9GAMM</name>
<gene>
    <name evidence="1" type="ORF">A8L45_06340</name>
</gene>
<accession>A0A1C3EM83</accession>
<organism evidence="1 2">
    <name type="scientific">Veronia pacifica</name>
    <dbReference type="NCBI Taxonomy" id="1080227"/>
    <lineage>
        <taxon>Bacteria</taxon>
        <taxon>Pseudomonadati</taxon>
        <taxon>Pseudomonadota</taxon>
        <taxon>Gammaproteobacteria</taxon>
        <taxon>Vibrionales</taxon>
        <taxon>Vibrionaceae</taxon>
        <taxon>Veronia</taxon>
    </lineage>
</organism>
<evidence type="ECO:0008006" key="3">
    <source>
        <dbReference type="Google" id="ProtNLM"/>
    </source>
</evidence>
<evidence type="ECO:0000313" key="1">
    <source>
        <dbReference type="EMBL" id="ODA34340.1"/>
    </source>
</evidence>
<sequence length="169" mass="18849">MSNFSKVFFLVISFILIGCASGPNSKPEKGKSLVVGKIVYEGKDIFNRLANLNGIAKGGIKLYFTRENGKIESVTSGQGGFFYILTNSGERINLNEVKLKRTRGNDSSSTFKSINMIVTSNDSGVTMLGDISWKKTGSKSWYSIKNLNLRDEFVSTYPNNVWNDENWSY</sequence>
<evidence type="ECO:0000313" key="2">
    <source>
        <dbReference type="Proteomes" id="UP000094936"/>
    </source>
</evidence>
<proteinExistence type="predicted"/>
<dbReference type="PROSITE" id="PS51257">
    <property type="entry name" value="PROKAR_LIPOPROTEIN"/>
    <property type="match status" value="1"/>
</dbReference>